<evidence type="ECO:0000313" key="2">
    <source>
        <dbReference type="EMBL" id="MFB9446116.1"/>
    </source>
</evidence>
<gene>
    <name evidence="2" type="ORF">ACFFTR_23785</name>
</gene>
<feature type="transmembrane region" description="Helical" evidence="1">
    <location>
        <begin position="160"/>
        <end position="179"/>
    </location>
</feature>
<keyword evidence="1" id="KW-0472">Membrane</keyword>
<reference evidence="2 3" key="1">
    <citation type="submission" date="2024-09" db="EMBL/GenBank/DDBJ databases">
        <authorList>
            <person name="Sun Q."/>
            <person name="Mori K."/>
        </authorList>
    </citation>
    <scope>NUCLEOTIDE SEQUENCE [LARGE SCALE GENOMIC DNA]</scope>
    <source>
        <strain evidence="2 3">JCM 3307</strain>
    </source>
</reference>
<dbReference type="EMBL" id="JBHMCA010000046">
    <property type="protein sequence ID" value="MFB9446116.1"/>
    <property type="molecule type" value="Genomic_DNA"/>
</dbReference>
<comment type="caution">
    <text evidence="2">The sequence shown here is derived from an EMBL/GenBank/DDBJ whole genome shotgun (WGS) entry which is preliminary data.</text>
</comment>
<organism evidence="2 3">
    <name type="scientific">Dactylosporangium vinaceum</name>
    <dbReference type="NCBI Taxonomy" id="53362"/>
    <lineage>
        <taxon>Bacteria</taxon>
        <taxon>Bacillati</taxon>
        <taxon>Actinomycetota</taxon>
        <taxon>Actinomycetes</taxon>
        <taxon>Micromonosporales</taxon>
        <taxon>Micromonosporaceae</taxon>
        <taxon>Dactylosporangium</taxon>
    </lineage>
</organism>
<evidence type="ECO:0000313" key="3">
    <source>
        <dbReference type="Proteomes" id="UP001589608"/>
    </source>
</evidence>
<evidence type="ECO:0000256" key="1">
    <source>
        <dbReference type="SAM" id="Phobius"/>
    </source>
</evidence>
<keyword evidence="1" id="KW-1133">Transmembrane helix</keyword>
<name>A0ABV5MB87_9ACTN</name>
<keyword evidence="3" id="KW-1185">Reference proteome</keyword>
<accession>A0ABV5MB87</accession>
<protein>
    <submittedName>
        <fullName evidence="2">Uncharacterized protein</fullName>
    </submittedName>
</protein>
<sequence>MRVGVMRMTSEPPPGYVAFVSRHLEPLRRDSSRVVGGDEDADYLYVDVLTDVATRWPWLELQRTRLGQDGAADDYLDRTFHRRSERYYAAEDAEHIEDDRQITVTPEGAGQRRAVQRYVSTAVRLAPIVVPRRKAFIAGPAAEAAIAWWHAYENIRRRRLVYIGFVVLLLLLGLAQFSGPAEM</sequence>
<proteinExistence type="predicted"/>
<keyword evidence="1" id="KW-0812">Transmembrane</keyword>
<dbReference type="RefSeq" id="WP_223102149.1">
    <property type="nucleotide sequence ID" value="NZ_CP061913.1"/>
</dbReference>
<dbReference type="Proteomes" id="UP001589608">
    <property type="component" value="Unassembled WGS sequence"/>
</dbReference>